<dbReference type="Pfam" id="PF00501">
    <property type="entry name" value="AMP-binding"/>
    <property type="match status" value="1"/>
</dbReference>
<dbReference type="SUPFAM" id="SSF56801">
    <property type="entry name" value="Acetyl-CoA synthetase-like"/>
    <property type="match status" value="1"/>
</dbReference>
<accession>A0A9P6VT00</accession>
<dbReference type="InterPro" id="IPR025110">
    <property type="entry name" value="AMP-bd_C"/>
</dbReference>
<keyword evidence="4" id="KW-1185">Reference proteome</keyword>
<dbReference type="PROSITE" id="PS00455">
    <property type="entry name" value="AMP_BINDING"/>
    <property type="match status" value="1"/>
</dbReference>
<evidence type="ECO:0000313" key="3">
    <source>
        <dbReference type="EMBL" id="KAG0653982.1"/>
    </source>
</evidence>
<dbReference type="GO" id="GO:0016878">
    <property type="term" value="F:acid-thiol ligase activity"/>
    <property type="evidence" value="ECO:0007669"/>
    <property type="project" value="UniProtKB-ARBA"/>
</dbReference>
<dbReference type="PANTHER" id="PTHR43767">
    <property type="entry name" value="LONG-CHAIN-FATTY-ACID--COA LIGASE"/>
    <property type="match status" value="1"/>
</dbReference>
<dbReference type="AlphaFoldDB" id="A0A9P6VT00"/>
<name>A0A9P6VT00_RHOMI</name>
<organism evidence="3 4">
    <name type="scientific">Rhodotorula mucilaginosa</name>
    <name type="common">Yeast</name>
    <name type="synonym">Rhodotorula rubra</name>
    <dbReference type="NCBI Taxonomy" id="5537"/>
    <lineage>
        <taxon>Eukaryota</taxon>
        <taxon>Fungi</taxon>
        <taxon>Dikarya</taxon>
        <taxon>Basidiomycota</taxon>
        <taxon>Pucciniomycotina</taxon>
        <taxon>Microbotryomycetes</taxon>
        <taxon>Sporidiobolales</taxon>
        <taxon>Sporidiobolaceae</taxon>
        <taxon>Rhodotorula</taxon>
    </lineage>
</organism>
<gene>
    <name evidence="3" type="ORF">C6P46_002027</name>
</gene>
<sequence length="600" mass="66023">MAYQPAPPKRTIDETNELFAAPNSPFAWEVKTIGKRTVRCYRNTPPSLAQLWRTSAATFPSKEYIVYEGERLSYTDANERILRFASLFYENGVRKGDRVAIAMRNLPEWIISWWACHLLGGIAVAVNAWLPPAAFFHCISITEPKVVVVDEERQALLGPRAPELRQKGCQGIFSVRTKQRQDGVVSLDEALAQHQVRELPQVDLQPEDHATIFFTSGTTSLPKGVLSTQRQFLTNRFNTATGPARAMLRRGESLPVPDPNAPQRSVLLTTPLFHVMGNQSFLTLMTSTGGKLVLMYKFDAARAADLICREKLLSAGGVPNLVAQILDEIDRQGRWNEVVLEGISYGGGPPSSKLPAVTKQRIPNAMAGQGYGLTEVNSVATTIVGDDYIQRPTSCGQAPPVVSLKIVDPDSKRPVSEQKAYPAGKIGEVCIFGPNVSEGYWRDEAATRKAFDEDGWFRSGDLGYLDEEGFLFIADRAKDIIVRSGENIASVMVEDALSHHAAVREAAVVPVPCEVHGEQVAAVVLTRPEHAVPSMKELQTHVASILPKHCVPALILFETEDMPRNGTGKVLKNELKTSVQREWERRGLGRGAKGEGRAKL</sequence>
<dbReference type="PANTHER" id="PTHR43767:SF1">
    <property type="entry name" value="NONRIBOSOMAL PEPTIDE SYNTHASE PES1 (EUROFUNG)-RELATED"/>
    <property type="match status" value="1"/>
</dbReference>
<dbReference type="InterPro" id="IPR050237">
    <property type="entry name" value="ATP-dep_AMP-bd_enzyme"/>
</dbReference>
<feature type="domain" description="AMP-binding enzyme C-terminal" evidence="2">
    <location>
        <begin position="493"/>
        <end position="569"/>
    </location>
</feature>
<dbReference type="InterPro" id="IPR045851">
    <property type="entry name" value="AMP-bd_C_sf"/>
</dbReference>
<protein>
    <recommendedName>
        <fullName evidence="5">Long-chain-fatty-acid-CoA ligase</fullName>
    </recommendedName>
</protein>
<dbReference type="EMBL" id="PUHQ01000166">
    <property type="protein sequence ID" value="KAG0653982.1"/>
    <property type="molecule type" value="Genomic_DNA"/>
</dbReference>
<dbReference type="InterPro" id="IPR042099">
    <property type="entry name" value="ANL_N_sf"/>
</dbReference>
<dbReference type="Gene3D" id="3.40.50.12780">
    <property type="entry name" value="N-terminal domain of ligase-like"/>
    <property type="match status" value="1"/>
</dbReference>
<reference evidence="3 4" key="1">
    <citation type="submission" date="2020-11" db="EMBL/GenBank/DDBJ databases">
        <title>Kefir isolates.</title>
        <authorList>
            <person name="Marcisauskas S."/>
            <person name="Kim Y."/>
            <person name="Blasche S."/>
        </authorList>
    </citation>
    <scope>NUCLEOTIDE SEQUENCE [LARGE SCALE GENOMIC DNA]</scope>
    <source>
        <strain evidence="3 4">KR</strain>
    </source>
</reference>
<dbReference type="InterPro" id="IPR020845">
    <property type="entry name" value="AMP-binding_CS"/>
</dbReference>
<evidence type="ECO:0000259" key="1">
    <source>
        <dbReference type="Pfam" id="PF00501"/>
    </source>
</evidence>
<proteinExistence type="predicted"/>
<evidence type="ECO:0008006" key="5">
    <source>
        <dbReference type="Google" id="ProtNLM"/>
    </source>
</evidence>
<dbReference type="Pfam" id="PF13193">
    <property type="entry name" value="AMP-binding_C"/>
    <property type="match status" value="1"/>
</dbReference>
<dbReference type="OrthoDB" id="10253115at2759"/>
<evidence type="ECO:0000259" key="2">
    <source>
        <dbReference type="Pfam" id="PF13193"/>
    </source>
</evidence>
<evidence type="ECO:0000313" key="4">
    <source>
        <dbReference type="Proteomes" id="UP000777482"/>
    </source>
</evidence>
<comment type="caution">
    <text evidence="3">The sequence shown here is derived from an EMBL/GenBank/DDBJ whole genome shotgun (WGS) entry which is preliminary data.</text>
</comment>
<dbReference type="Gene3D" id="3.30.300.30">
    <property type="match status" value="1"/>
</dbReference>
<dbReference type="Proteomes" id="UP000777482">
    <property type="component" value="Unassembled WGS sequence"/>
</dbReference>
<feature type="domain" description="AMP-dependent synthetase/ligase" evidence="1">
    <location>
        <begin position="53"/>
        <end position="441"/>
    </location>
</feature>
<dbReference type="InterPro" id="IPR000873">
    <property type="entry name" value="AMP-dep_synth/lig_dom"/>
</dbReference>